<dbReference type="Gene3D" id="3.30.70.580">
    <property type="entry name" value="Pseudouridine synthase I, catalytic domain, N-terminal subdomain"/>
    <property type="match status" value="1"/>
</dbReference>
<keyword evidence="12" id="KW-1185">Reference proteome</keyword>
<dbReference type="EMBL" id="OBEA01000002">
    <property type="protein sequence ID" value="SNY48729.1"/>
    <property type="molecule type" value="Genomic_DNA"/>
</dbReference>
<dbReference type="PROSITE" id="PS50889">
    <property type="entry name" value="S4"/>
    <property type="match status" value="1"/>
</dbReference>
<feature type="compositionally biased region" description="Gly residues" evidence="7">
    <location>
        <begin position="346"/>
        <end position="355"/>
    </location>
</feature>
<dbReference type="InterPro" id="IPR020094">
    <property type="entry name" value="TruA/RsuA/RluB/E/F_N"/>
</dbReference>
<dbReference type="AlphaFoldDB" id="A0A285IL71"/>
<sequence>MSPKNPKRPATPPRSDTPSATPSGDRIAKVLARAGVASRREAERMISEGRVTVNGKTIDSPALNVTAADVITVDDKPLAAPERTRVWMYHKPTGLVTTAKDEQGRETIFDALPEDLPRVITVGRLDLNSEGLLLLTNDGELKRKLELPETGWVRKYRVRVKGNPTDASLAPLREGVVLDGEHFQPMAVSLDRQQGANAWLTVGLREGKNREIRRAMESVGLTVNRLIRISYGPFLLGKLASGAVEEIRPKVLRDQLGIEPPEEEAPVRYVTRKGRPARKIVGTAGPGRPGQDRPGAGKPGQDRSAQGKPGKGSRRILEAEDMGEAPRGKGPRSKESRDKDSRGKAVGRGAGGDKTAGGKTPGSKGFTGKTFGSRTSGGKTAEGKGRGFGAASSDAPRGRGDGAGRAGANRGGPDRGGSGHGGSGHGGPNRGGPNRNGPGKPGPKGGKPPRKGPGRG</sequence>
<dbReference type="InterPro" id="IPR000748">
    <property type="entry name" value="PsdUridine_synth_RsuA/RluB/E/F"/>
</dbReference>
<dbReference type="Pfam" id="PF01479">
    <property type="entry name" value="S4"/>
    <property type="match status" value="1"/>
</dbReference>
<organism evidence="10 11">
    <name type="scientific">Pseudooceanicola antarcticus</name>
    <dbReference type="NCBI Taxonomy" id="1247613"/>
    <lineage>
        <taxon>Bacteria</taxon>
        <taxon>Pseudomonadati</taxon>
        <taxon>Pseudomonadota</taxon>
        <taxon>Alphaproteobacteria</taxon>
        <taxon>Rhodobacterales</taxon>
        <taxon>Paracoccaceae</taxon>
        <taxon>Pseudooceanicola</taxon>
    </lineage>
</organism>
<dbReference type="InterPro" id="IPR050343">
    <property type="entry name" value="RsuA_PseudoU_synthase"/>
</dbReference>
<dbReference type="Proteomes" id="UP000231655">
    <property type="component" value="Unassembled WGS sequence"/>
</dbReference>
<dbReference type="OrthoDB" id="9807213at2"/>
<keyword evidence="3 5" id="KW-0694">RNA-binding</keyword>
<dbReference type="PANTHER" id="PTHR47683:SF3">
    <property type="entry name" value="RIBOSOMAL LARGE SUBUNIT PSEUDOURIDINE SYNTHASE B"/>
    <property type="match status" value="1"/>
</dbReference>
<accession>A0A285IL71</accession>
<reference evidence="10 11" key="1">
    <citation type="submission" date="2017-09" db="EMBL/GenBank/DDBJ databases">
        <authorList>
            <person name="Ehlers B."/>
            <person name="Leendertz F.H."/>
        </authorList>
    </citation>
    <scope>NUCLEOTIDE SEQUENCE [LARGE SCALE GENOMIC DNA]</scope>
    <source>
        <strain evidence="10 11">CGMCC 1.12662</strain>
    </source>
</reference>
<dbReference type="InterPro" id="IPR036986">
    <property type="entry name" value="S4_RNA-bd_sf"/>
</dbReference>
<evidence type="ECO:0000256" key="4">
    <source>
        <dbReference type="ARBA" id="ARBA00023235"/>
    </source>
</evidence>
<dbReference type="SUPFAM" id="SSF55174">
    <property type="entry name" value="Alpha-L RNA-binding motif"/>
    <property type="match status" value="1"/>
</dbReference>
<dbReference type="InterPro" id="IPR042092">
    <property type="entry name" value="PsdUridine_s_RsuA/RluB/E/F_cat"/>
</dbReference>
<feature type="compositionally biased region" description="Basic residues" evidence="7">
    <location>
        <begin position="447"/>
        <end position="456"/>
    </location>
</feature>
<evidence type="ECO:0000256" key="5">
    <source>
        <dbReference type="PROSITE-ProRule" id="PRU00182"/>
    </source>
</evidence>
<evidence type="ECO:0000313" key="10">
    <source>
        <dbReference type="EMBL" id="SNY48729.1"/>
    </source>
</evidence>
<dbReference type="InterPro" id="IPR006145">
    <property type="entry name" value="PsdUridine_synth_RsuA/RluA"/>
</dbReference>
<dbReference type="Gene3D" id="3.10.290.10">
    <property type="entry name" value="RNA-binding S4 domain"/>
    <property type="match status" value="1"/>
</dbReference>
<dbReference type="Proteomes" id="UP000231702">
    <property type="component" value="Unassembled WGS sequence"/>
</dbReference>
<feature type="domain" description="RNA-binding S4" evidence="8">
    <location>
        <begin position="25"/>
        <end position="84"/>
    </location>
</feature>
<dbReference type="FunFam" id="3.10.290.10:FF:000003">
    <property type="entry name" value="Pseudouridine synthase"/>
    <property type="match status" value="1"/>
</dbReference>
<name>A0A285IL71_9RHOB</name>
<dbReference type="InterPro" id="IPR002942">
    <property type="entry name" value="S4_RNA-bd"/>
</dbReference>
<proteinExistence type="inferred from homology"/>
<evidence type="ECO:0000256" key="6">
    <source>
        <dbReference type="RuleBase" id="RU003887"/>
    </source>
</evidence>
<comment type="similarity">
    <text evidence="2 6">Belongs to the pseudouridine synthase RsuA family.</text>
</comment>
<gene>
    <name evidence="9" type="ORF">CVM39_09090</name>
    <name evidence="10" type="ORF">SAMN06297129_1554</name>
</gene>
<evidence type="ECO:0000259" key="8">
    <source>
        <dbReference type="SMART" id="SM00363"/>
    </source>
</evidence>
<dbReference type="EMBL" id="PGTD01000016">
    <property type="protein sequence ID" value="PJE28625.1"/>
    <property type="molecule type" value="Genomic_DNA"/>
</dbReference>
<evidence type="ECO:0000313" key="9">
    <source>
        <dbReference type="EMBL" id="PJE28625.1"/>
    </source>
</evidence>
<evidence type="ECO:0000313" key="12">
    <source>
        <dbReference type="Proteomes" id="UP000231702"/>
    </source>
</evidence>
<evidence type="ECO:0000256" key="2">
    <source>
        <dbReference type="ARBA" id="ARBA00008348"/>
    </source>
</evidence>
<dbReference type="PANTHER" id="PTHR47683">
    <property type="entry name" value="PSEUDOURIDINE SYNTHASE FAMILY PROTEIN-RELATED"/>
    <property type="match status" value="1"/>
</dbReference>
<feature type="region of interest" description="Disordered" evidence="7">
    <location>
        <begin position="1"/>
        <end position="25"/>
    </location>
</feature>
<dbReference type="CDD" id="cd00165">
    <property type="entry name" value="S4"/>
    <property type="match status" value="1"/>
</dbReference>
<dbReference type="GO" id="GO:0120159">
    <property type="term" value="F:rRNA pseudouridine synthase activity"/>
    <property type="evidence" value="ECO:0007669"/>
    <property type="project" value="UniProtKB-ARBA"/>
</dbReference>
<reference evidence="9 12" key="2">
    <citation type="journal article" date="2018" name="Int. J. Syst. Evol. Microbiol.">
        <title>Pseudooceanicola lipolyticus sp. nov., a marine alphaproteobacterium, reclassification of Oceanicola flagellatus as Pseudooceanicola flagellatus comb. nov. and emended description of the genus Pseudooceanicola.</title>
        <authorList>
            <person name="Huang M.-M."/>
            <person name="Guo L.-L."/>
            <person name="Wu Y.-H."/>
            <person name="Lai Q.-L."/>
            <person name="Shao Z.-Z."/>
            <person name="Wang C.-S."/>
            <person name="Wu M."/>
            <person name="Xu X.-W."/>
        </authorList>
    </citation>
    <scope>NUCLEOTIDE SEQUENCE [LARGE SCALE GENOMIC DNA]</scope>
    <source>
        <strain evidence="9 12">Ar-45</strain>
    </source>
</reference>
<evidence type="ECO:0000313" key="11">
    <source>
        <dbReference type="Proteomes" id="UP000231655"/>
    </source>
</evidence>
<dbReference type="SUPFAM" id="SSF55120">
    <property type="entry name" value="Pseudouridine synthase"/>
    <property type="match status" value="1"/>
</dbReference>
<feature type="compositionally biased region" description="Gly residues" evidence="7">
    <location>
        <begin position="414"/>
        <end position="430"/>
    </location>
</feature>
<dbReference type="PROSITE" id="PS01149">
    <property type="entry name" value="PSI_RSU"/>
    <property type="match status" value="1"/>
</dbReference>
<comment type="catalytic activity">
    <reaction evidence="1">
        <text>a uridine in RNA = a pseudouridine in RNA</text>
        <dbReference type="Rhea" id="RHEA:48348"/>
        <dbReference type="Rhea" id="RHEA-COMP:12068"/>
        <dbReference type="Rhea" id="RHEA-COMP:12069"/>
        <dbReference type="ChEBI" id="CHEBI:65314"/>
        <dbReference type="ChEBI" id="CHEBI:65315"/>
    </reaction>
</comment>
<dbReference type="Pfam" id="PF00849">
    <property type="entry name" value="PseudoU_synth_2"/>
    <property type="match status" value="1"/>
</dbReference>
<dbReference type="EC" id="5.4.99.-" evidence="6"/>
<dbReference type="SMART" id="SM00363">
    <property type="entry name" value="S4"/>
    <property type="match status" value="1"/>
</dbReference>
<dbReference type="InterPro" id="IPR020103">
    <property type="entry name" value="PsdUridine_synth_cat_dom_sf"/>
</dbReference>
<evidence type="ECO:0000256" key="7">
    <source>
        <dbReference type="SAM" id="MobiDB-lite"/>
    </source>
</evidence>
<dbReference type="GO" id="GO:0000455">
    <property type="term" value="P:enzyme-directed rRNA pseudouridine synthesis"/>
    <property type="evidence" value="ECO:0007669"/>
    <property type="project" value="UniProtKB-ARBA"/>
</dbReference>
<feature type="region of interest" description="Disordered" evidence="7">
    <location>
        <begin position="263"/>
        <end position="456"/>
    </location>
</feature>
<protein>
    <recommendedName>
        <fullName evidence="6">Pseudouridine synthase</fullName>
        <ecNumber evidence="6">5.4.99.-</ecNumber>
    </recommendedName>
</protein>
<dbReference type="InterPro" id="IPR018496">
    <property type="entry name" value="PsdUridine_synth_RsuA/RluB_CS"/>
</dbReference>
<dbReference type="RefSeq" id="WP_099459228.1">
    <property type="nucleotide sequence ID" value="NZ_OBEA01000002.1"/>
</dbReference>
<feature type="compositionally biased region" description="Basic and acidic residues" evidence="7">
    <location>
        <begin position="324"/>
        <end position="343"/>
    </location>
</feature>
<evidence type="ECO:0000256" key="1">
    <source>
        <dbReference type="ARBA" id="ARBA00000073"/>
    </source>
</evidence>
<dbReference type="GO" id="GO:0003723">
    <property type="term" value="F:RNA binding"/>
    <property type="evidence" value="ECO:0007669"/>
    <property type="project" value="UniProtKB-KW"/>
</dbReference>
<keyword evidence="4 6" id="KW-0413">Isomerase</keyword>
<dbReference type="Gene3D" id="3.30.70.1560">
    <property type="entry name" value="Alpha-L RNA-binding motif"/>
    <property type="match status" value="1"/>
</dbReference>
<evidence type="ECO:0000256" key="3">
    <source>
        <dbReference type="ARBA" id="ARBA00022884"/>
    </source>
</evidence>
<dbReference type="NCBIfam" id="TIGR00093">
    <property type="entry name" value="pseudouridine synthase"/>
    <property type="match status" value="1"/>
</dbReference>